<feature type="transmembrane region" description="Helical" evidence="1">
    <location>
        <begin position="12"/>
        <end position="37"/>
    </location>
</feature>
<evidence type="ECO:0000256" key="1">
    <source>
        <dbReference type="SAM" id="Phobius"/>
    </source>
</evidence>
<dbReference type="EMBL" id="JAAXPG010000018">
    <property type="protein sequence ID" value="NKY99806.1"/>
    <property type="molecule type" value="Genomic_DNA"/>
</dbReference>
<protein>
    <submittedName>
        <fullName evidence="2">Class I SAM-dependent methyltransferase</fullName>
    </submittedName>
</protein>
<gene>
    <name evidence="2" type="ORF">HGB44_19350</name>
</gene>
<dbReference type="RefSeq" id="WP_061079521.1">
    <property type="nucleotide sequence ID" value="NZ_JAAXPG010000018.1"/>
</dbReference>
<name>A0A7X6RS08_9ACTN</name>
<accession>A0A7X6RS08</accession>
<dbReference type="Proteomes" id="UP000553209">
    <property type="component" value="Unassembled WGS sequence"/>
</dbReference>
<dbReference type="Pfam" id="PF13578">
    <property type="entry name" value="Methyltransf_24"/>
    <property type="match status" value="1"/>
</dbReference>
<comment type="caution">
    <text evidence="2">The sequence shown here is derived from an EMBL/GenBank/DDBJ whole genome shotgun (WGS) entry which is preliminary data.</text>
</comment>
<proteinExistence type="predicted"/>
<keyword evidence="3" id="KW-1185">Reference proteome</keyword>
<keyword evidence="1" id="KW-0472">Membrane</keyword>
<keyword evidence="1" id="KW-1133">Transmembrane helix</keyword>
<evidence type="ECO:0000313" key="3">
    <source>
        <dbReference type="Proteomes" id="UP000553209"/>
    </source>
</evidence>
<feature type="transmembrane region" description="Helical" evidence="1">
    <location>
        <begin position="43"/>
        <end position="64"/>
    </location>
</feature>
<organism evidence="2 3">
    <name type="scientific">Nocardiopsis alborubida</name>
    <dbReference type="NCBI Taxonomy" id="146802"/>
    <lineage>
        <taxon>Bacteria</taxon>
        <taxon>Bacillati</taxon>
        <taxon>Actinomycetota</taxon>
        <taxon>Actinomycetes</taxon>
        <taxon>Streptosporangiales</taxon>
        <taxon>Nocardiopsidaceae</taxon>
        <taxon>Nocardiopsis</taxon>
    </lineage>
</organism>
<dbReference type="GO" id="GO:0032259">
    <property type="term" value="P:methylation"/>
    <property type="evidence" value="ECO:0007669"/>
    <property type="project" value="UniProtKB-KW"/>
</dbReference>
<dbReference type="Gene3D" id="3.40.50.150">
    <property type="entry name" value="Vaccinia Virus protein VP39"/>
    <property type="match status" value="1"/>
</dbReference>
<reference evidence="2 3" key="1">
    <citation type="submission" date="2020-04" db="EMBL/GenBank/DDBJ databases">
        <title>MicrobeNet Type strains.</title>
        <authorList>
            <person name="Nicholson A.C."/>
        </authorList>
    </citation>
    <scope>NUCLEOTIDE SEQUENCE [LARGE SCALE GENOMIC DNA]</scope>
    <source>
        <strain evidence="2 3">ATCC 23612</strain>
    </source>
</reference>
<evidence type="ECO:0000313" key="2">
    <source>
        <dbReference type="EMBL" id="NKY99806.1"/>
    </source>
</evidence>
<keyword evidence="2" id="KW-0489">Methyltransferase</keyword>
<dbReference type="SUPFAM" id="SSF53335">
    <property type="entry name" value="S-adenosyl-L-methionine-dependent methyltransferases"/>
    <property type="match status" value="1"/>
</dbReference>
<sequence>MRSLRSRLRPLLVTGAVVGAVVLCVPAALGIAGLIGWADALTLTFLGLLAGAVGVLGLGTLLLYRRVGALSRSVATSMDTHSRRVTEALGRERLETARALDGVRERVAHLQDHALPKVSRDLKSAVSAQGRDDYEQQVAWTELREYLDTAAFMPPLRGWAASPDVLRILVRQIDRLRPGLVVECGSGASSVWIGYALRRAGTGRLVAVEHDARYAELSRELVAAHGLDDIVEVRHAPLVETANTTVTVKGEEVPTADRWYEASVFADLEGIGLLFVDGPPKATGLQARYPALPVLLPRCTEDAVIVLDDAARVDERAIGDRWLTEYPELQRTEEAAEKGAHIFSRKGL</sequence>
<dbReference type="GO" id="GO:0008168">
    <property type="term" value="F:methyltransferase activity"/>
    <property type="evidence" value="ECO:0007669"/>
    <property type="project" value="UniProtKB-KW"/>
</dbReference>
<dbReference type="AlphaFoldDB" id="A0A7X6RS08"/>
<keyword evidence="1" id="KW-0812">Transmembrane</keyword>
<keyword evidence="2" id="KW-0808">Transferase</keyword>
<dbReference type="InterPro" id="IPR029063">
    <property type="entry name" value="SAM-dependent_MTases_sf"/>
</dbReference>